<evidence type="ECO:0000313" key="3">
    <source>
        <dbReference type="EMBL" id="SDI00846.1"/>
    </source>
</evidence>
<evidence type="ECO:0000256" key="1">
    <source>
        <dbReference type="ARBA" id="ARBA00022729"/>
    </source>
</evidence>
<keyword evidence="4" id="KW-1185">Reference proteome</keyword>
<accession>A0A1G8H2L8</accession>
<evidence type="ECO:0000313" key="4">
    <source>
        <dbReference type="Proteomes" id="UP000243588"/>
    </source>
</evidence>
<dbReference type="InterPro" id="IPR029046">
    <property type="entry name" value="LolA/LolB/LppX"/>
</dbReference>
<dbReference type="CDD" id="cd16325">
    <property type="entry name" value="LolA"/>
    <property type="match status" value="1"/>
</dbReference>
<dbReference type="Pfam" id="PF03548">
    <property type="entry name" value="LolA"/>
    <property type="match status" value="1"/>
</dbReference>
<dbReference type="InterPro" id="IPR004564">
    <property type="entry name" value="OM_lipoprot_carrier_LolA-like"/>
</dbReference>
<feature type="chain" id="PRO_5017252294" evidence="2">
    <location>
        <begin position="20"/>
        <end position="215"/>
    </location>
</feature>
<dbReference type="STRING" id="702745.SAMN05421818_1394"/>
<dbReference type="EMBL" id="FNDQ01000039">
    <property type="protein sequence ID" value="SDI00846.1"/>
    <property type="molecule type" value="Genomic_DNA"/>
</dbReference>
<organism evidence="3 4">
    <name type="scientific">Myroides phaeus</name>
    <dbReference type="NCBI Taxonomy" id="702745"/>
    <lineage>
        <taxon>Bacteria</taxon>
        <taxon>Pseudomonadati</taxon>
        <taxon>Bacteroidota</taxon>
        <taxon>Flavobacteriia</taxon>
        <taxon>Flavobacteriales</taxon>
        <taxon>Flavobacteriaceae</taxon>
        <taxon>Myroides</taxon>
    </lineage>
</organism>
<dbReference type="RefSeq" id="WP_090410490.1">
    <property type="nucleotide sequence ID" value="NZ_FNDQ01000039.1"/>
</dbReference>
<sequence length="215" mass="24959">MKKLIAFICVSLITFSASAQTSQRAKNYLQEVTKKFNSYKNVVIDFSFTSRNDKNASKNYDSNGHIDIQKDLYYLDFMGMKKFYDGKKIYTVSPEDEEVTISNYDPESTEGILPSHMLTFFNTGYNFQWDILQNLKGRKIQYIKLIPTNKNSVIKEVLLGIDDETKNVYNKIQVNKDGSKTTITVNSFKTNQPISKNHFTFTQSMYPNYYINKID</sequence>
<dbReference type="AlphaFoldDB" id="A0A1G8H2L8"/>
<feature type="signal peptide" evidence="2">
    <location>
        <begin position="1"/>
        <end position="19"/>
    </location>
</feature>
<gene>
    <name evidence="3" type="ORF">SAMN05421818_1394</name>
</gene>
<proteinExistence type="predicted"/>
<keyword evidence="1 2" id="KW-0732">Signal</keyword>
<evidence type="ECO:0000256" key="2">
    <source>
        <dbReference type="SAM" id="SignalP"/>
    </source>
</evidence>
<name>A0A1G8H2L8_9FLAO</name>
<dbReference type="SUPFAM" id="SSF89392">
    <property type="entry name" value="Prokaryotic lipoproteins and lipoprotein localization factors"/>
    <property type="match status" value="1"/>
</dbReference>
<keyword evidence="3" id="KW-0449">Lipoprotein</keyword>
<protein>
    <submittedName>
        <fullName evidence="3">Outer membrane lipoprotein-sorting protein</fullName>
    </submittedName>
</protein>
<reference evidence="4" key="1">
    <citation type="submission" date="2016-10" db="EMBL/GenBank/DDBJ databases">
        <authorList>
            <person name="Varghese N."/>
            <person name="Submissions S."/>
        </authorList>
    </citation>
    <scope>NUCLEOTIDE SEQUENCE [LARGE SCALE GENOMIC DNA]</scope>
    <source>
        <strain evidence="4">DSM 23313</strain>
    </source>
</reference>
<dbReference type="Proteomes" id="UP000243588">
    <property type="component" value="Unassembled WGS sequence"/>
</dbReference>
<dbReference type="Gene3D" id="2.50.20.10">
    <property type="entry name" value="Lipoprotein localisation LolA/LolB/LppX"/>
    <property type="match status" value="1"/>
</dbReference>